<evidence type="ECO:0008006" key="2">
    <source>
        <dbReference type="Google" id="ProtNLM"/>
    </source>
</evidence>
<dbReference type="InterPro" id="IPR038765">
    <property type="entry name" value="Papain-like_cys_pep_sf"/>
</dbReference>
<dbReference type="Gene3D" id="3.40.395.10">
    <property type="entry name" value="Adenoviral Proteinase, Chain A"/>
    <property type="match status" value="1"/>
</dbReference>
<dbReference type="EMBL" id="AM439769">
    <property type="protein sequence ID" value="CAN76171.1"/>
    <property type="molecule type" value="Genomic_DNA"/>
</dbReference>
<dbReference type="AlphaFoldDB" id="A5AY15"/>
<protein>
    <recommendedName>
        <fullName evidence="2">Ubiquitin-like protease family profile domain-containing protein</fullName>
    </recommendedName>
</protein>
<sequence>MATELRKRKEHVPTTCTQDKLPKSRCFGKKFITAIARLTLEKQQAIREMGFRSLLTFACRKLRYELCRWLISQYDFTYHRLNMGTIIVVSVNEEHVSKVMGIPSSETQAKASLPPQVIVEEAREYDGPCGSGSQALKPSSMRRFKRTGKRIVKCPPTCKSPFVAQCVKQFPKIPHVDRVVANYALEKIGDPSEILCEMYGMYITREEISCLNARRWINSVVVLSNLKANATSQVIMDRCRMYLDADIFSCDLGTCDMMFLFVCENNHWHIHIVNFPSRRVEILSSLPLRHGNNISASTR</sequence>
<organism evidence="1">
    <name type="scientific">Vitis vinifera</name>
    <name type="common">Grape</name>
    <dbReference type="NCBI Taxonomy" id="29760"/>
    <lineage>
        <taxon>Eukaryota</taxon>
        <taxon>Viridiplantae</taxon>
        <taxon>Streptophyta</taxon>
        <taxon>Embryophyta</taxon>
        <taxon>Tracheophyta</taxon>
        <taxon>Spermatophyta</taxon>
        <taxon>Magnoliopsida</taxon>
        <taxon>eudicotyledons</taxon>
        <taxon>Gunneridae</taxon>
        <taxon>Pentapetalae</taxon>
        <taxon>rosids</taxon>
        <taxon>Vitales</taxon>
        <taxon>Vitaceae</taxon>
        <taxon>Viteae</taxon>
        <taxon>Vitis</taxon>
    </lineage>
</organism>
<dbReference type="SUPFAM" id="SSF54001">
    <property type="entry name" value="Cysteine proteinases"/>
    <property type="match status" value="1"/>
</dbReference>
<reference evidence="1" key="1">
    <citation type="journal article" date="2007" name="PLoS ONE">
        <title>The first genome sequence of an elite grapevine cultivar (Pinot noir Vitis vinifera L.): coping with a highly heterozygous genome.</title>
        <authorList>
            <person name="Velasco R."/>
            <person name="Zharkikh A."/>
            <person name="Troggio M."/>
            <person name="Cartwright D.A."/>
            <person name="Cestaro A."/>
            <person name="Pruss D."/>
            <person name="Pindo M."/>
            <person name="FitzGerald L.M."/>
            <person name="Vezzulli S."/>
            <person name="Reid J."/>
            <person name="Malacarne G."/>
            <person name="Iliev D."/>
            <person name="Coppola G."/>
            <person name="Wardell B."/>
            <person name="Micheletti D."/>
            <person name="Macalma T."/>
            <person name="Facci M."/>
            <person name="Mitchell J.T."/>
            <person name="Perazzolli M."/>
            <person name="Eldredge G."/>
            <person name="Gatto P."/>
            <person name="Oyzerski R."/>
            <person name="Moretto M."/>
            <person name="Gutin N."/>
            <person name="Stefanini M."/>
            <person name="Chen Y."/>
            <person name="Segala C."/>
            <person name="Davenport C."/>
            <person name="Dematte L."/>
            <person name="Mraz A."/>
            <person name="Battilana J."/>
            <person name="Stormo K."/>
            <person name="Costa F."/>
            <person name="Tao Q."/>
            <person name="Si-Ammour A."/>
            <person name="Harkins T."/>
            <person name="Lackey A."/>
            <person name="Perbost C."/>
            <person name="Taillon B."/>
            <person name="Stella A."/>
            <person name="Solovyev V."/>
            <person name="Fawcett J.A."/>
            <person name="Sterck L."/>
            <person name="Vandepoele K."/>
            <person name="Grando S.M."/>
            <person name="Toppo S."/>
            <person name="Moser C."/>
            <person name="Lanchbury J."/>
            <person name="Bogden R."/>
            <person name="Skolnick M."/>
            <person name="Sgaramella V."/>
            <person name="Bhatnagar S.K."/>
            <person name="Fontana P."/>
            <person name="Gutin A."/>
            <person name="Van de Peer Y."/>
            <person name="Salamini F."/>
            <person name="Viola R."/>
        </authorList>
    </citation>
    <scope>NUCLEOTIDE SEQUENCE</scope>
</reference>
<name>A5AY15_VITVI</name>
<evidence type="ECO:0000313" key="1">
    <source>
        <dbReference type="EMBL" id="CAN76171.1"/>
    </source>
</evidence>
<accession>A5AY15</accession>
<gene>
    <name evidence="1" type="ORF">VITISV_017518</name>
</gene>
<proteinExistence type="predicted"/>